<keyword evidence="3" id="KW-1185">Reference proteome</keyword>
<dbReference type="AlphaFoldDB" id="A0AAJ0BAG6"/>
<proteinExistence type="predicted"/>
<comment type="caution">
    <text evidence="2">The sequence shown here is derived from an EMBL/GenBank/DDBJ whole genome shotgun (WGS) entry which is preliminary data.</text>
</comment>
<feature type="region of interest" description="Disordered" evidence="1">
    <location>
        <begin position="1"/>
        <end position="54"/>
    </location>
</feature>
<feature type="region of interest" description="Disordered" evidence="1">
    <location>
        <begin position="642"/>
        <end position="717"/>
    </location>
</feature>
<accession>A0AAJ0BAG6</accession>
<protein>
    <submittedName>
        <fullName evidence="2">Uncharacterized protein</fullName>
    </submittedName>
</protein>
<feature type="compositionally biased region" description="Polar residues" evidence="1">
    <location>
        <begin position="16"/>
        <end position="42"/>
    </location>
</feature>
<reference evidence="2" key="1">
    <citation type="submission" date="2023-06" db="EMBL/GenBank/DDBJ databases">
        <title>Genome-scale phylogeny and comparative genomics of the fungal order Sordariales.</title>
        <authorList>
            <consortium name="Lawrence Berkeley National Laboratory"/>
            <person name="Hensen N."/>
            <person name="Bonometti L."/>
            <person name="Westerberg I."/>
            <person name="Brannstrom I.O."/>
            <person name="Guillou S."/>
            <person name="Cros-Aarteil S."/>
            <person name="Calhoun S."/>
            <person name="Haridas S."/>
            <person name="Kuo A."/>
            <person name="Mondo S."/>
            <person name="Pangilinan J."/>
            <person name="Riley R."/>
            <person name="Labutti K."/>
            <person name="Andreopoulos B."/>
            <person name="Lipzen A."/>
            <person name="Chen C."/>
            <person name="Yanf M."/>
            <person name="Daum C."/>
            <person name="Ng V."/>
            <person name="Clum A."/>
            <person name="Steindorff A."/>
            <person name="Ohm R."/>
            <person name="Martin F."/>
            <person name="Silar P."/>
            <person name="Natvig D."/>
            <person name="Lalanne C."/>
            <person name="Gautier V."/>
            <person name="Ament-Velasquez S.L."/>
            <person name="Kruys A."/>
            <person name="Hutchinson M.I."/>
            <person name="Powell A.J."/>
            <person name="Barry K."/>
            <person name="Miller A.N."/>
            <person name="Grigoriev I.V."/>
            <person name="Debuchy R."/>
            <person name="Gladieux P."/>
            <person name="Thoren M.H."/>
            <person name="Johannesson H."/>
        </authorList>
    </citation>
    <scope>NUCLEOTIDE SEQUENCE</scope>
    <source>
        <strain evidence="2">PSN4</strain>
    </source>
</reference>
<feature type="compositionally biased region" description="Basic and acidic residues" evidence="1">
    <location>
        <begin position="1"/>
        <end position="14"/>
    </location>
</feature>
<evidence type="ECO:0000313" key="3">
    <source>
        <dbReference type="Proteomes" id="UP001239445"/>
    </source>
</evidence>
<dbReference type="Proteomes" id="UP001239445">
    <property type="component" value="Unassembled WGS sequence"/>
</dbReference>
<gene>
    <name evidence="2" type="ORF">QBC47DRAFT_415082</name>
</gene>
<evidence type="ECO:0000256" key="1">
    <source>
        <dbReference type="SAM" id="MobiDB-lite"/>
    </source>
</evidence>
<dbReference type="EMBL" id="MU839836">
    <property type="protein sequence ID" value="KAK1754240.1"/>
    <property type="molecule type" value="Genomic_DNA"/>
</dbReference>
<organism evidence="2 3">
    <name type="scientific">Echria macrotheca</name>
    <dbReference type="NCBI Taxonomy" id="438768"/>
    <lineage>
        <taxon>Eukaryota</taxon>
        <taxon>Fungi</taxon>
        <taxon>Dikarya</taxon>
        <taxon>Ascomycota</taxon>
        <taxon>Pezizomycotina</taxon>
        <taxon>Sordariomycetes</taxon>
        <taxon>Sordariomycetidae</taxon>
        <taxon>Sordariales</taxon>
        <taxon>Schizotheciaceae</taxon>
        <taxon>Echria</taxon>
    </lineage>
</organism>
<evidence type="ECO:0000313" key="2">
    <source>
        <dbReference type="EMBL" id="KAK1754240.1"/>
    </source>
</evidence>
<name>A0AAJ0BAG6_9PEZI</name>
<sequence length="744" mass="81533">MPPKDELKKPKPKPDNTGTGIQEETNTNQPRPKIPSSGSNGQPPRKVWTPATEFGGSATANTGVFQLNVADAMTHPYAPGYLGSYYVKIPMNPEFDTAFVPTIGGKYVSVSFIAALARAEINWVVNDAKPAKATSEDNKRSAEVIQAERVFLGDMKNQWQTPRQQDIDKSGAAKVKRPKVWFRTNSGAVAIDGALATLTTKLKDAVVLSKMWLNMLQEIFVQIRVGGRKPPRWAEISLKKPLCVIFKPNLPVLTENLVKECVEKVNNLVRSGKAEWTVQVAKDKPDGYIALSSNPFGFYDSFVAQSDWEAYMKSLSDPMGSAIRGFGTSVVNTKTVESQLESAQKKVADASNTRLKNDPTRKKLCETAKKDHTRRNDHVFDVHDVQLTAGKIKQAVDKRTGEDNQNKVMGGHSASDVASDILKWTNYRPPGAATALNTNQMINWLYMAEWLHLSAFSWGGLLDDDLLNNPTKKDRPVYATSQIPENLVLGTSETNSLMTRYETAWQNFFLAECEFNPKVAGKLNITCNDAKNPFLHDHKDGVKYSRLPQSLGPGTTAGVVDMGRPLGKVPVAALLKLAGICGFLAYTVHYVIEITTTCHLMDDKIKKCEVTFYPFSRPFFHRAEAALDDRLFDLCKQAARATPRQAQPSGGSHRRARVSSLQLNVERDDDSQAGEAGGEDLQEGQPDSDVDVVGHVDIGTPPDGGSPLLGGGMTEAGTLPADLDLDRLELSEAEDAVAALEAEF</sequence>
<feature type="compositionally biased region" description="Acidic residues" evidence="1">
    <location>
        <begin position="667"/>
        <end position="690"/>
    </location>
</feature>